<organism evidence="2">
    <name type="scientific">Brassica oleracea</name>
    <name type="common">Wild cabbage</name>
    <dbReference type="NCBI Taxonomy" id="3712"/>
    <lineage>
        <taxon>Eukaryota</taxon>
        <taxon>Viridiplantae</taxon>
        <taxon>Streptophyta</taxon>
        <taxon>Embryophyta</taxon>
        <taxon>Tracheophyta</taxon>
        <taxon>Spermatophyta</taxon>
        <taxon>Magnoliopsida</taxon>
        <taxon>eudicotyledons</taxon>
        <taxon>Gunneridae</taxon>
        <taxon>Pentapetalae</taxon>
        <taxon>rosids</taxon>
        <taxon>malvids</taxon>
        <taxon>Brassicales</taxon>
        <taxon>Brassicaceae</taxon>
        <taxon>Brassiceae</taxon>
        <taxon>Brassica</taxon>
    </lineage>
</organism>
<gene>
    <name evidence="2" type="ORF">BOLC3T17171H</name>
</gene>
<dbReference type="EMBL" id="LR031872">
    <property type="protein sequence ID" value="VDC93829.1"/>
    <property type="molecule type" value="Genomic_DNA"/>
</dbReference>
<sequence length="142" mass="15510">MEFQDIQVSKITTSSATPQVQEDNQIASPTLSKTLSPLVDIESTPISASIMESSPSNIINKEVQKTLIVDPLNTSAQASGFESPSRFTALGDVEEAPDEPMSSLGLTRSLREIRPPIKYQNLEWKNVRGRDKCGCRGRGNTC</sequence>
<dbReference type="AlphaFoldDB" id="A0A3P6AY73"/>
<feature type="region of interest" description="Disordered" evidence="1">
    <location>
        <begin position="1"/>
        <end position="26"/>
    </location>
</feature>
<evidence type="ECO:0000313" key="2">
    <source>
        <dbReference type="EMBL" id="VDC93829.1"/>
    </source>
</evidence>
<accession>A0A3P6AY73</accession>
<protein>
    <submittedName>
        <fullName evidence="2">Uncharacterized protein</fullName>
    </submittedName>
</protein>
<proteinExistence type="predicted"/>
<name>A0A3P6AY73_BRAOL</name>
<evidence type="ECO:0000256" key="1">
    <source>
        <dbReference type="SAM" id="MobiDB-lite"/>
    </source>
</evidence>
<reference evidence="2" key="1">
    <citation type="submission" date="2018-11" db="EMBL/GenBank/DDBJ databases">
        <authorList>
            <consortium name="Genoscope - CEA"/>
            <person name="William W."/>
        </authorList>
    </citation>
    <scope>NUCLEOTIDE SEQUENCE</scope>
</reference>